<protein>
    <submittedName>
        <fullName evidence="2">Uncharacterized protein</fullName>
    </submittedName>
</protein>
<proteinExistence type="predicted"/>
<feature type="transmembrane region" description="Helical" evidence="1">
    <location>
        <begin position="6"/>
        <end position="24"/>
    </location>
</feature>
<dbReference type="Proteomes" id="UP000286773">
    <property type="component" value="Unassembled WGS sequence"/>
</dbReference>
<keyword evidence="1" id="KW-0812">Transmembrane</keyword>
<dbReference type="AlphaFoldDB" id="A0A430AT06"/>
<accession>A0A430AT06</accession>
<reference evidence="2 3" key="1">
    <citation type="submission" date="2017-05" db="EMBL/GenBank/DDBJ databases">
        <title>Vagococcus spp. assemblies.</title>
        <authorList>
            <person name="Gulvik C.A."/>
        </authorList>
    </citation>
    <scope>NUCLEOTIDE SEQUENCE [LARGE SCALE GENOMIC DNA]</scope>
    <source>
        <strain evidence="2 3">LMG 24798</strain>
    </source>
</reference>
<dbReference type="RefSeq" id="WP_126813956.1">
    <property type="nucleotide sequence ID" value="NZ_NGKC01000009.1"/>
</dbReference>
<keyword evidence="1" id="KW-1133">Transmembrane helix</keyword>
<gene>
    <name evidence="2" type="ORF">CBF27_08845</name>
</gene>
<evidence type="ECO:0000313" key="2">
    <source>
        <dbReference type="EMBL" id="RSU11195.1"/>
    </source>
</evidence>
<keyword evidence="1" id="KW-0472">Membrane</keyword>
<name>A0A430AT06_9ENTE</name>
<organism evidence="2 3">
    <name type="scientific">Vagococcus acidifermentans</name>
    <dbReference type="NCBI Taxonomy" id="564710"/>
    <lineage>
        <taxon>Bacteria</taxon>
        <taxon>Bacillati</taxon>
        <taxon>Bacillota</taxon>
        <taxon>Bacilli</taxon>
        <taxon>Lactobacillales</taxon>
        <taxon>Enterococcaceae</taxon>
        <taxon>Vagococcus</taxon>
    </lineage>
</organism>
<keyword evidence="3" id="KW-1185">Reference proteome</keyword>
<feature type="transmembrane region" description="Helical" evidence="1">
    <location>
        <begin position="84"/>
        <end position="104"/>
    </location>
</feature>
<evidence type="ECO:0000256" key="1">
    <source>
        <dbReference type="SAM" id="Phobius"/>
    </source>
</evidence>
<evidence type="ECO:0000313" key="3">
    <source>
        <dbReference type="Proteomes" id="UP000286773"/>
    </source>
</evidence>
<comment type="caution">
    <text evidence="2">The sequence shown here is derived from an EMBL/GenBank/DDBJ whole genome shotgun (WGS) entry which is preliminary data.</text>
</comment>
<dbReference type="OrthoDB" id="2237189at2"/>
<sequence>MKWYELIFIIGAIVSAGFLWYQLYKMIETDALSRGLKHPRFWSFFASGQENRQGLLLYLIGRRKFVSNMSQADLQLMNQRKKRAGLAIVCLLVFSLAALALLTINHL</sequence>
<dbReference type="EMBL" id="NGKC01000009">
    <property type="protein sequence ID" value="RSU11195.1"/>
    <property type="molecule type" value="Genomic_DNA"/>
</dbReference>